<accession>A0A930HLB6</accession>
<proteinExistence type="predicted"/>
<name>A0A930HLB6_9BACT</name>
<evidence type="ECO:0000313" key="3">
    <source>
        <dbReference type="EMBL" id="MBF1383788.1"/>
    </source>
</evidence>
<dbReference type="CDD" id="cd12871">
    <property type="entry name" value="Bacuni_01323_like"/>
    <property type="match status" value="1"/>
</dbReference>
<dbReference type="Pfam" id="PF15283">
    <property type="entry name" value="DUF4595"/>
    <property type="match status" value="1"/>
</dbReference>
<feature type="signal peptide" evidence="1">
    <location>
        <begin position="1"/>
        <end position="23"/>
    </location>
</feature>
<dbReference type="InterPro" id="IPR027931">
    <property type="entry name" value="DUF4595"/>
</dbReference>
<evidence type="ECO:0000256" key="1">
    <source>
        <dbReference type="SAM" id="SignalP"/>
    </source>
</evidence>
<comment type="caution">
    <text evidence="3">The sequence shown here is derived from an EMBL/GenBank/DDBJ whole genome shotgun (WGS) entry which is preliminary data.</text>
</comment>
<dbReference type="Proteomes" id="UP000771736">
    <property type="component" value="Unassembled WGS sequence"/>
</dbReference>
<reference evidence="3" key="1">
    <citation type="submission" date="2020-04" db="EMBL/GenBank/DDBJ databases">
        <title>Deep metagenomics examines the oral microbiome during advanced dental caries in children, revealing novel taxa and co-occurrences with host molecules.</title>
        <authorList>
            <person name="Baker J.L."/>
            <person name="Morton J.T."/>
            <person name="Dinis M."/>
            <person name="Alvarez R."/>
            <person name="Tran N.C."/>
            <person name="Knight R."/>
            <person name="Edlund A."/>
        </authorList>
    </citation>
    <scope>NUCLEOTIDE SEQUENCE</scope>
    <source>
        <strain evidence="3">JCVI_44_bin.5</strain>
    </source>
</reference>
<dbReference type="Gene3D" id="2.40.160.190">
    <property type="match status" value="1"/>
</dbReference>
<dbReference type="RefSeq" id="WP_273158549.1">
    <property type="nucleotide sequence ID" value="NZ_CAUOTG010000019.1"/>
</dbReference>
<feature type="domain" description="DUF4595" evidence="2">
    <location>
        <begin position="62"/>
        <end position="251"/>
    </location>
</feature>
<sequence>MRKLSNYVWLFAIALSAAFTMTACSEKNDGPTVDDEKGKVVITPANVFVNGGPKSIGSYEIKKNSKGQVVFISSKEEKEDISFVYENNALDSKGNPNMVMTVNDDGDQTQYKLFLNQNGFVKRCDEVEHKKNNTSKTKVWNFEYNSDGQLTTAIQSEGGNKITFTIIYKDGNAVETSTMSQKEGKEIKHYKIFYTSEKVTSPIYNKGCLTAYYEGINLGLDDLDWAYYAGVLGKASKHLPIYNVDINENTTTFDWTISGNGFPSRVVIQYEGGKKEDKKIVW</sequence>
<evidence type="ECO:0000313" key="4">
    <source>
        <dbReference type="Proteomes" id="UP000771736"/>
    </source>
</evidence>
<feature type="chain" id="PRO_5036804769" evidence="1">
    <location>
        <begin position="24"/>
        <end position="282"/>
    </location>
</feature>
<dbReference type="EMBL" id="JABZSJ010000009">
    <property type="protein sequence ID" value="MBF1383788.1"/>
    <property type="molecule type" value="Genomic_DNA"/>
</dbReference>
<keyword evidence="1" id="KW-0732">Signal</keyword>
<organism evidence="3 4">
    <name type="scientific">Prevotella aurantiaca</name>
    <dbReference type="NCBI Taxonomy" id="596085"/>
    <lineage>
        <taxon>Bacteria</taxon>
        <taxon>Pseudomonadati</taxon>
        <taxon>Bacteroidota</taxon>
        <taxon>Bacteroidia</taxon>
        <taxon>Bacteroidales</taxon>
        <taxon>Prevotellaceae</taxon>
        <taxon>Prevotella</taxon>
    </lineage>
</organism>
<dbReference type="PROSITE" id="PS51257">
    <property type="entry name" value="PROKAR_LIPOPROTEIN"/>
    <property type="match status" value="1"/>
</dbReference>
<evidence type="ECO:0000259" key="2">
    <source>
        <dbReference type="Pfam" id="PF15283"/>
    </source>
</evidence>
<gene>
    <name evidence="3" type="ORF">HXN26_02865</name>
</gene>
<protein>
    <submittedName>
        <fullName evidence="3">DUF4595 domain-containing protein</fullName>
    </submittedName>
</protein>
<dbReference type="AlphaFoldDB" id="A0A930HLB6"/>